<reference evidence="1" key="2">
    <citation type="journal article" date="2021" name="Microbiome">
        <title>Successional dynamics and alternative stable states in a saline activated sludge microbial community over 9 years.</title>
        <authorList>
            <person name="Wang Y."/>
            <person name="Ye J."/>
            <person name="Ju F."/>
            <person name="Liu L."/>
            <person name="Boyd J.A."/>
            <person name="Deng Y."/>
            <person name="Parks D.H."/>
            <person name="Jiang X."/>
            <person name="Yin X."/>
            <person name="Woodcroft B.J."/>
            <person name="Tyson G.W."/>
            <person name="Hugenholtz P."/>
            <person name="Polz M.F."/>
            <person name="Zhang T."/>
        </authorList>
    </citation>
    <scope>NUCLEOTIDE SEQUENCE</scope>
    <source>
        <strain evidence="1">HKST-UBA15</strain>
    </source>
</reference>
<organism evidence="1 2">
    <name type="scientific">Candidatus Dojkabacteria bacterium</name>
    <dbReference type="NCBI Taxonomy" id="2099670"/>
    <lineage>
        <taxon>Bacteria</taxon>
        <taxon>Candidatus Dojkabacteria</taxon>
    </lineage>
</organism>
<evidence type="ECO:0000313" key="2">
    <source>
        <dbReference type="Proteomes" id="UP000745577"/>
    </source>
</evidence>
<evidence type="ECO:0000313" key="1">
    <source>
        <dbReference type="EMBL" id="MCA9379694.1"/>
    </source>
</evidence>
<dbReference type="AlphaFoldDB" id="A0A955I858"/>
<dbReference type="Proteomes" id="UP000745577">
    <property type="component" value="Unassembled WGS sequence"/>
</dbReference>
<sequence length="244" mass="27888">MLEAQRTQNSYADCGHSTQRHPIIESFLPDINNSEPSERWMNGNNIVECYRYGFPLSERRVHVPRLLLEVNNALNVIDTSLSEDPTQYKDLGSFPAQSIVNRWKSNFGLAGCIFLTAFIADDYYDWEKMVNYAINSCENGESIVLGNVRMCVNYIHGLYGRRPSAISRFSLEIEDRLRDVAAFVVDRTHGEGPRNRFLERIFVEGEVSVKEIEILNILSQEGENITCYPSKIVFGADFTPFKSK</sequence>
<accession>A0A955I858</accession>
<reference evidence="1" key="1">
    <citation type="submission" date="2020-04" db="EMBL/GenBank/DDBJ databases">
        <authorList>
            <person name="Zhang T."/>
        </authorList>
    </citation>
    <scope>NUCLEOTIDE SEQUENCE</scope>
    <source>
        <strain evidence="1">HKST-UBA15</strain>
    </source>
</reference>
<name>A0A955I858_9BACT</name>
<comment type="caution">
    <text evidence="1">The sequence shown here is derived from an EMBL/GenBank/DDBJ whole genome shotgun (WGS) entry which is preliminary data.</text>
</comment>
<protein>
    <submittedName>
        <fullName evidence="1">Uncharacterized protein</fullName>
    </submittedName>
</protein>
<proteinExistence type="predicted"/>
<dbReference type="EMBL" id="JAGQLL010000006">
    <property type="protein sequence ID" value="MCA9379694.1"/>
    <property type="molecule type" value="Genomic_DNA"/>
</dbReference>
<gene>
    <name evidence="1" type="ORF">KC675_00790</name>
</gene>